<dbReference type="EMBL" id="JARBHB010000002">
    <property type="protein sequence ID" value="KAJ8891999.1"/>
    <property type="molecule type" value="Genomic_DNA"/>
</dbReference>
<gene>
    <name evidence="1" type="ORF">PR048_004564</name>
</gene>
<organism evidence="1 2">
    <name type="scientific">Dryococelus australis</name>
    <dbReference type="NCBI Taxonomy" id="614101"/>
    <lineage>
        <taxon>Eukaryota</taxon>
        <taxon>Metazoa</taxon>
        <taxon>Ecdysozoa</taxon>
        <taxon>Arthropoda</taxon>
        <taxon>Hexapoda</taxon>
        <taxon>Insecta</taxon>
        <taxon>Pterygota</taxon>
        <taxon>Neoptera</taxon>
        <taxon>Polyneoptera</taxon>
        <taxon>Phasmatodea</taxon>
        <taxon>Verophasmatodea</taxon>
        <taxon>Anareolatae</taxon>
        <taxon>Phasmatidae</taxon>
        <taxon>Eurycanthinae</taxon>
        <taxon>Dryococelus</taxon>
    </lineage>
</organism>
<comment type="caution">
    <text evidence="1">The sequence shown here is derived from an EMBL/GenBank/DDBJ whole genome shotgun (WGS) entry which is preliminary data.</text>
</comment>
<dbReference type="PANTHER" id="PTHR10773:SF19">
    <property type="match status" value="1"/>
</dbReference>
<feature type="non-terminal residue" evidence="1">
    <location>
        <position position="1019"/>
    </location>
</feature>
<dbReference type="PANTHER" id="PTHR10773">
    <property type="entry name" value="DNA-DIRECTED RNA POLYMERASES I, II, AND III SUBUNIT RPABC2"/>
    <property type="match status" value="1"/>
</dbReference>
<evidence type="ECO:0000313" key="1">
    <source>
        <dbReference type="EMBL" id="KAJ8891999.1"/>
    </source>
</evidence>
<proteinExistence type="predicted"/>
<protein>
    <submittedName>
        <fullName evidence="1">Uncharacterized protein</fullName>
    </submittedName>
</protein>
<sequence>MRNRCVEIYMKPMMHILSKVDSHSLLADLGLQSPVILSSVQGKFVLYFQETNTPYNKISRVRKLVELAMQMEGQIEVPISEDSSNVQLISEDSEVIAMMSTISDIQAVVSDVVETEKCSYVKIPWYDSTEGDITVTSKERLNLLIEKESRTVLDIKVKPCAECSKRVLGFNYTSYKRLGSKATQNVPKEARKIGIHCLHSATKKTIKARSIRKRRNDTGEVKRKGGGHDIFLQKGSGETYSVSASQQKIESRHQRKCSEVELKSWSKLNKLNYGSDCILKSPVITAGLLPVRYMWSQPFGFWSELHMFDVYKEWCATNSFILAGSSLFSEIMKEKHIAIHMPRKNQCNVWCSYKVGMVSQIEYDLHIKKKEDARAAKNAAKASTSEEKLVVTMDLQSVLLCPKTLASKLYYKQKLQVHNVTIYMWHEANGGVSANKFTSYVIKVISHQPNEVCYILLISDECNYQDRNKVLSKKSIVIEQLFLEKGHAMMEADSVHAMLDKYFKLPISSLSDYVARMRLARPAKPYKVYVLDYNFFKNCEAVATNFTSLQPGKKSSDPVITDIRALKYLSSSEILYKKDHTADYDMWPQKRRRSTFTACSDPPSLYKQQLSFMEQCWNERVGETGVPQKSCRSAALSSTILTWKNLELTSRSAWWEESSLTPQCVAVDSPHLPFPATAVSSASQERENNWHLLEAGRAIHTSIPLTPTTIHKHEIATARILMTVCLLRKRGREAPEVSMKLGKGNSNDMCMQLVCEVQAPCASCLGRPHTSTHLEIISSDNFGHLTWVAYIASQQAIRGLDMNCALKDTLLDMHSITAGQMPMKDLEEKLDTVFLSQKAFPKTVIDYIDLKAATLKTAALNDQRAACLVKQDCALLTAILVAEQHKSCQLSDLFQIFPNVLGVDCSWMMGCDGWEMLLIFLIVPFFGTSNNSIKTKWVMSLLRDVAGEQCAQNILNNFVKVVCDEEPTELTSDHTMWNSVNWLLMELAFASANHRNLVNQKPSDDTIRIVDASSDSGKS</sequence>
<dbReference type="Proteomes" id="UP001159363">
    <property type="component" value="Chromosome 2"/>
</dbReference>
<evidence type="ECO:0000313" key="2">
    <source>
        <dbReference type="Proteomes" id="UP001159363"/>
    </source>
</evidence>
<accession>A0ABQ9I6V9</accession>
<keyword evidence="2" id="KW-1185">Reference proteome</keyword>
<reference evidence="1 2" key="1">
    <citation type="submission" date="2023-02" db="EMBL/GenBank/DDBJ databases">
        <title>LHISI_Scaffold_Assembly.</title>
        <authorList>
            <person name="Stuart O.P."/>
            <person name="Cleave R."/>
            <person name="Magrath M.J.L."/>
            <person name="Mikheyev A.S."/>
        </authorList>
    </citation>
    <scope>NUCLEOTIDE SEQUENCE [LARGE SCALE GENOMIC DNA]</scope>
    <source>
        <strain evidence="1">Daus_M_001</strain>
        <tissue evidence="1">Leg muscle</tissue>
    </source>
</reference>
<name>A0ABQ9I6V9_9NEOP</name>